<dbReference type="Proteomes" id="UP000663855">
    <property type="component" value="Unassembled WGS sequence"/>
</dbReference>
<keyword evidence="4 9" id="KW-0812">Transmembrane</keyword>
<evidence type="ECO:0000256" key="7">
    <source>
        <dbReference type="ARBA" id="ARBA00023136"/>
    </source>
</evidence>
<dbReference type="PANTHER" id="PTHR11893:SF36">
    <property type="entry name" value="INNEXIN-5"/>
    <property type="match status" value="1"/>
</dbReference>
<keyword evidence="6 9" id="KW-0406">Ion transport</keyword>
<evidence type="ECO:0000256" key="8">
    <source>
        <dbReference type="ARBA" id="ARBA00023303"/>
    </source>
</evidence>
<evidence type="ECO:0000256" key="2">
    <source>
        <dbReference type="ARBA" id="ARBA00022448"/>
    </source>
</evidence>
<evidence type="ECO:0000256" key="3">
    <source>
        <dbReference type="ARBA" id="ARBA00022475"/>
    </source>
</evidence>
<organism evidence="12 14">
    <name type="scientific">Rotaria magnacalcarata</name>
    <dbReference type="NCBI Taxonomy" id="392030"/>
    <lineage>
        <taxon>Eukaryota</taxon>
        <taxon>Metazoa</taxon>
        <taxon>Spiralia</taxon>
        <taxon>Gnathifera</taxon>
        <taxon>Rotifera</taxon>
        <taxon>Eurotatoria</taxon>
        <taxon>Bdelloidea</taxon>
        <taxon>Philodinida</taxon>
        <taxon>Philodinidae</taxon>
        <taxon>Rotaria</taxon>
    </lineage>
</organism>
<feature type="transmembrane region" description="Helical" evidence="9">
    <location>
        <begin position="221"/>
        <end position="243"/>
    </location>
</feature>
<dbReference type="Proteomes" id="UP000663887">
    <property type="component" value="Unassembled WGS sequence"/>
</dbReference>
<keyword evidence="7 9" id="KW-0472">Membrane</keyword>
<evidence type="ECO:0000313" key="10">
    <source>
        <dbReference type="EMBL" id="CAF1248101.1"/>
    </source>
</evidence>
<protein>
    <recommendedName>
        <fullName evidence="9">Innexin</fullName>
    </recommendedName>
</protein>
<evidence type="ECO:0000313" key="14">
    <source>
        <dbReference type="Proteomes" id="UP000663856"/>
    </source>
</evidence>
<feature type="transmembrane region" description="Helical" evidence="9">
    <location>
        <begin position="197"/>
        <end position="214"/>
    </location>
</feature>
<accession>A0A816SXY3</accession>
<name>A0A816SXY3_9BILA</name>
<evidence type="ECO:0000256" key="6">
    <source>
        <dbReference type="ARBA" id="ARBA00023065"/>
    </source>
</evidence>
<feature type="transmembrane region" description="Helical" evidence="9">
    <location>
        <begin position="104"/>
        <end position="123"/>
    </location>
</feature>
<gene>
    <name evidence="9" type="primary">inx</name>
    <name evidence="11" type="ORF">CJN711_LOCUS26706</name>
    <name evidence="10" type="ORF">KQP761_LOCUS2142</name>
    <name evidence="12" type="ORF">WKI299_LOCUS18529</name>
    <name evidence="13" type="ORF">XDN619_LOCUS20082</name>
</gene>
<dbReference type="PROSITE" id="PS51013">
    <property type="entry name" value="PANNEXIN"/>
    <property type="match status" value="1"/>
</dbReference>
<dbReference type="Proteomes" id="UP000663856">
    <property type="component" value="Unassembled WGS sequence"/>
</dbReference>
<keyword evidence="8 9" id="KW-0407">Ion channel</keyword>
<keyword evidence="3" id="KW-1003">Cell membrane</keyword>
<dbReference type="EMBL" id="CAJNRF010007527">
    <property type="protein sequence ID" value="CAF2092569.1"/>
    <property type="molecule type" value="Genomic_DNA"/>
</dbReference>
<dbReference type="EMBL" id="CAJNRG010008824">
    <property type="protein sequence ID" value="CAF2107552.1"/>
    <property type="molecule type" value="Genomic_DNA"/>
</dbReference>
<keyword evidence="2 9" id="KW-0813">Transport</keyword>
<dbReference type="AlphaFoldDB" id="A0A816SXY3"/>
<evidence type="ECO:0000313" key="13">
    <source>
        <dbReference type="EMBL" id="CAF2107552.1"/>
    </source>
</evidence>
<keyword evidence="5 9" id="KW-1133">Transmembrane helix</keyword>
<sequence>MAEIVHRLSELSHLRISWFGCSDDDSANRLNHRHTVLMLLIFSAILTSRLFISDLIICWTPGEFTGNFVSYTRHYCYVTNTYYISMNETIPTKSSPHIRRRRSIYYYQWLPIILALQSLLFLIPRFIWSSFSPRCGINIQHSLSPKFDYRTNRYKVHHITAMLNLLARTKQHDFDRMTTNDNKSFPNSNNSSSNRSWAFNFLNMFCIPFVFSNTNPFHGYYLVNLFLIVKILFLINSSLQLFLLNALLTKNSVLYGLEVLQNFIQGEYVIGSKIFPLSVYCDFNIVKIGQPTLYTVQCLLPMNVFNEKAFTIIWFWLVFLTIINFKSVLFTIIRNSFRRFNYSYVANYLTLYSKKERFKRQLLVKRFIFDYLSADCVLILRLISENISDLLTSEVVNELWNEYKKLSNLSARNREKYLSNRQLKPREATTTAGQTYLDVTEATARRDMNYRYSFR</sequence>
<evidence type="ECO:0000256" key="1">
    <source>
        <dbReference type="ARBA" id="ARBA00004651"/>
    </source>
</evidence>
<comment type="caution">
    <text evidence="12">The sequence shown here is derived from an EMBL/GenBank/DDBJ whole genome shotgun (WGS) entry which is preliminary data.</text>
</comment>
<comment type="similarity">
    <text evidence="9">Belongs to the pannexin family.</text>
</comment>
<evidence type="ECO:0000256" key="4">
    <source>
        <dbReference type="ARBA" id="ARBA00022692"/>
    </source>
</evidence>
<dbReference type="InterPro" id="IPR000990">
    <property type="entry name" value="Innexin"/>
</dbReference>
<dbReference type="EMBL" id="CAJNOW010000136">
    <property type="protein sequence ID" value="CAF1248101.1"/>
    <property type="molecule type" value="Genomic_DNA"/>
</dbReference>
<evidence type="ECO:0000256" key="9">
    <source>
        <dbReference type="RuleBase" id="RU010713"/>
    </source>
</evidence>
<dbReference type="OrthoDB" id="10007222at2759"/>
<evidence type="ECO:0000313" key="11">
    <source>
        <dbReference type="EMBL" id="CAF1490936.1"/>
    </source>
</evidence>
<dbReference type="GO" id="GO:0005886">
    <property type="term" value="C:plasma membrane"/>
    <property type="evidence" value="ECO:0007669"/>
    <property type="project" value="UniProtKB-SubCell"/>
</dbReference>
<dbReference type="EMBL" id="CAJNOV010012552">
    <property type="protein sequence ID" value="CAF1490936.1"/>
    <property type="molecule type" value="Genomic_DNA"/>
</dbReference>
<proteinExistence type="inferred from homology"/>
<dbReference type="Proteomes" id="UP000663834">
    <property type="component" value="Unassembled WGS sequence"/>
</dbReference>
<reference evidence="12" key="1">
    <citation type="submission" date="2021-02" db="EMBL/GenBank/DDBJ databases">
        <authorList>
            <person name="Nowell W R."/>
        </authorList>
    </citation>
    <scope>NUCLEOTIDE SEQUENCE</scope>
</reference>
<dbReference type="PRINTS" id="PR01262">
    <property type="entry name" value="INNEXIN"/>
</dbReference>
<comment type="subcellular location">
    <subcellularLocation>
        <location evidence="1 9">Cell membrane</location>
        <topology evidence="1 9">Multi-pass membrane protein</topology>
    </subcellularLocation>
</comment>
<feature type="transmembrane region" description="Helical" evidence="9">
    <location>
        <begin position="309"/>
        <end position="333"/>
    </location>
</feature>
<dbReference type="Pfam" id="PF00876">
    <property type="entry name" value="Innexin"/>
    <property type="match status" value="1"/>
</dbReference>
<comment type="function">
    <text evidence="9">Structural component of the gap junctions.</text>
</comment>
<evidence type="ECO:0000256" key="5">
    <source>
        <dbReference type="ARBA" id="ARBA00022989"/>
    </source>
</evidence>
<dbReference type="GO" id="GO:0005921">
    <property type="term" value="C:gap junction"/>
    <property type="evidence" value="ECO:0007669"/>
    <property type="project" value="UniProtKB-UniRule"/>
</dbReference>
<dbReference type="GO" id="GO:0034220">
    <property type="term" value="P:monoatomic ion transmembrane transport"/>
    <property type="evidence" value="ECO:0007669"/>
    <property type="project" value="UniProtKB-KW"/>
</dbReference>
<evidence type="ECO:0000313" key="12">
    <source>
        <dbReference type="EMBL" id="CAF2092569.1"/>
    </source>
</evidence>
<dbReference type="PANTHER" id="PTHR11893">
    <property type="entry name" value="INNEXIN"/>
    <property type="match status" value="1"/>
</dbReference>